<dbReference type="PROSITE" id="PS51186">
    <property type="entry name" value="GNAT"/>
    <property type="match status" value="1"/>
</dbReference>
<dbReference type="Proteomes" id="UP001241110">
    <property type="component" value="Unassembled WGS sequence"/>
</dbReference>
<dbReference type="CDD" id="cd04301">
    <property type="entry name" value="NAT_SF"/>
    <property type="match status" value="1"/>
</dbReference>
<dbReference type="AlphaFoldDB" id="A0AAE3QQN3"/>
<proteinExistence type="predicted"/>
<dbReference type="InterPro" id="IPR000182">
    <property type="entry name" value="GNAT_dom"/>
</dbReference>
<protein>
    <submittedName>
        <fullName evidence="2">GNAT family N-acetyltransferase</fullName>
    </submittedName>
</protein>
<organism evidence="2 3">
    <name type="scientific">Xanthocytophaga flava</name>
    <dbReference type="NCBI Taxonomy" id="3048013"/>
    <lineage>
        <taxon>Bacteria</taxon>
        <taxon>Pseudomonadati</taxon>
        <taxon>Bacteroidota</taxon>
        <taxon>Cytophagia</taxon>
        <taxon>Cytophagales</taxon>
        <taxon>Rhodocytophagaceae</taxon>
        <taxon>Xanthocytophaga</taxon>
    </lineage>
</organism>
<evidence type="ECO:0000313" key="2">
    <source>
        <dbReference type="EMBL" id="MDJ1481633.1"/>
    </source>
</evidence>
<reference evidence="2" key="1">
    <citation type="submission" date="2023-05" db="EMBL/GenBank/DDBJ databases">
        <authorList>
            <person name="Zhang X."/>
        </authorList>
    </citation>
    <scope>NUCLEOTIDE SEQUENCE</scope>
    <source>
        <strain evidence="2">YF14B1</strain>
    </source>
</reference>
<accession>A0AAE3QQN3</accession>
<gene>
    <name evidence="2" type="ORF">QNI16_14125</name>
</gene>
<dbReference type="RefSeq" id="WP_313979661.1">
    <property type="nucleotide sequence ID" value="NZ_JASJOS010000005.1"/>
</dbReference>
<dbReference type="GO" id="GO:0016747">
    <property type="term" value="F:acyltransferase activity, transferring groups other than amino-acyl groups"/>
    <property type="evidence" value="ECO:0007669"/>
    <property type="project" value="InterPro"/>
</dbReference>
<evidence type="ECO:0000259" key="1">
    <source>
        <dbReference type="PROSITE" id="PS51186"/>
    </source>
</evidence>
<dbReference type="SUPFAM" id="SSF55729">
    <property type="entry name" value="Acyl-CoA N-acyltransferases (Nat)"/>
    <property type="match status" value="1"/>
</dbReference>
<dbReference type="InterPro" id="IPR016181">
    <property type="entry name" value="Acyl_CoA_acyltransferase"/>
</dbReference>
<comment type="caution">
    <text evidence="2">The sequence shown here is derived from an EMBL/GenBank/DDBJ whole genome shotgun (WGS) entry which is preliminary data.</text>
</comment>
<evidence type="ECO:0000313" key="3">
    <source>
        <dbReference type="Proteomes" id="UP001241110"/>
    </source>
</evidence>
<dbReference type="Gene3D" id="3.40.630.30">
    <property type="match status" value="1"/>
</dbReference>
<dbReference type="Pfam" id="PF00583">
    <property type="entry name" value="Acetyltransf_1"/>
    <property type="match status" value="1"/>
</dbReference>
<feature type="domain" description="N-acetyltransferase" evidence="1">
    <location>
        <begin position="1"/>
        <end position="142"/>
    </location>
</feature>
<sequence>MEVQIAHTEKDFLKCWDVIHALRPHLTQEGYLELLKKMTQSGYNLIFIEDGEKAVAALGFRYMTMFYAGTIIYIDDLTTLPESRGKGYASVLLDYIIEKAKNEGLNGVHLDSGHQRFDAHRLYLNKGFRITCHHFQLDLPKR</sequence>
<dbReference type="EMBL" id="JASJOS010000005">
    <property type="protein sequence ID" value="MDJ1481633.1"/>
    <property type="molecule type" value="Genomic_DNA"/>
</dbReference>
<name>A0AAE3QQN3_9BACT</name>